<evidence type="ECO:0000313" key="3">
    <source>
        <dbReference type="Proteomes" id="UP001165121"/>
    </source>
</evidence>
<name>A0A9W6TUC8_9STRA</name>
<organism evidence="2 3">
    <name type="scientific">Phytophthora fragariaefolia</name>
    <dbReference type="NCBI Taxonomy" id="1490495"/>
    <lineage>
        <taxon>Eukaryota</taxon>
        <taxon>Sar</taxon>
        <taxon>Stramenopiles</taxon>
        <taxon>Oomycota</taxon>
        <taxon>Peronosporomycetes</taxon>
        <taxon>Peronosporales</taxon>
        <taxon>Peronosporaceae</taxon>
        <taxon>Phytophthora</taxon>
    </lineage>
</organism>
<evidence type="ECO:0000313" key="2">
    <source>
        <dbReference type="EMBL" id="GMF20192.1"/>
    </source>
</evidence>
<feature type="compositionally biased region" description="Basic residues" evidence="1">
    <location>
        <begin position="31"/>
        <end position="44"/>
    </location>
</feature>
<dbReference type="AlphaFoldDB" id="A0A9W6TUC8"/>
<gene>
    <name evidence="2" type="ORF">Pfra01_000232800</name>
</gene>
<feature type="region of interest" description="Disordered" evidence="1">
    <location>
        <begin position="1"/>
        <end position="91"/>
    </location>
</feature>
<keyword evidence="3" id="KW-1185">Reference proteome</keyword>
<evidence type="ECO:0000256" key="1">
    <source>
        <dbReference type="SAM" id="MobiDB-lite"/>
    </source>
</evidence>
<dbReference type="Proteomes" id="UP001165121">
    <property type="component" value="Unassembled WGS sequence"/>
</dbReference>
<sequence length="126" mass="14156">MDHREPNRALHSQKAATDSRCGESREAVPARSRRALRPHGRKSTKLATQKTNSEEETQKCLADATFKPIPVGQWSHPDAGTGRSVDRSPPWDEFARRQERGITISISRFGNPHSVLRGLYPVQEKS</sequence>
<reference evidence="2" key="1">
    <citation type="submission" date="2023-04" db="EMBL/GenBank/DDBJ databases">
        <title>Phytophthora fragariaefolia NBRC 109709.</title>
        <authorList>
            <person name="Ichikawa N."/>
            <person name="Sato H."/>
            <person name="Tonouchi N."/>
        </authorList>
    </citation>
    <scope>NUCLEOTIDE SEQUENCE</scope>
    <source>
        <strain evidence="2">NBRC 109709</strain>
    </source>
</reference>
<comment type="caution">
    <text evidence="2">The sequence shown here is derived from an EMBL/GenBank/DDBJ whole genome shotgun (WGS) entry which is preliminary data.</text>
</comment>
<protein>
    <submittedName>
        <fullName evidence="2">Unnamed protein product</fullName>
    </submittedName>
</protein>
<accession>A0A9W6TUC8</accession>
<proteinExistence type="predicted"/>
<dbReference type="EMBL" id="BSXT01000188">
    <property type="protein sequence ID" value="GMF20192.1"/>
    <property type="molecule type" value="Genomic_DNA"/>
</dbReference>